<dbReference type="GO" id="GO:0005829">
    <property type="term" value="C:cytosol"/>
    <property type="evidence" value="ECO:0007669"/>
    <property type="project" value="TreeGrafter"/>
</dbReference>
<dbReference type="OrthoDB" id="9803231at2"/>
<protein>
    <submittedName>
        <fullName evidence="7">IS30 family transposase</fullName>
    </submittedName>
</protein>
<dbReference type="AlphaFoldDB" id="A0A4Z0BCQ7"/>
<organism evidence="7 8">
    <name type="scientific">Ramlibacter humi</name>
    <dbReference type="NCBI Taxonomy" id="2530451"/>
    <lineage>
        <taxon>Bacteria</taxon>
        <taxon>Pseudomonadati</taxon>
        <taxon>Pseudomonadota</taxon>
        <taxon>Betaproteobacteria</taxon>
        <taxon>Burkholderiales</taxon>
        <taxon>Comamonadaceae</taxon>
        <taxon>Ramlibacter</taxon>
    </lineage>
</organism>
<dbReference type="InterPro" id="IPR001584">
    <property type="entry name" value="Integrase_cat-core"/>
</dbReference>
<comment type="caution">
    <text evidence="7">The sequence shown here is derived from an EMBL/GenBank/DDBJ whole genome shotgun (WGS) entry which is preliminary data.</text>
</comment>
<dbReference type="InterPro" id="IPR025246">
    <property type="entry name" value="IS30-like_HTH"/>
</dbReference>
<sequence length="387" mass="44081">MRRRRPRTRYTETQKAVMWERWKKGETLHQIARLFDRPHTSIRQVLAESGGFRPPERRRSKLALTLAEREEISRALVAGESIRAVAVRLARAPSTISREIARNGGASCYRAAQADQAAWQRGHRPKQCKLAQSATLARLVTHKLQTQWSPEQIAGWLKHTYPGDESLQVSHEAIYRSLFIQARGALKKELLEHLRRTRGMRRSRHHTQKTEVHGQISDAVSISERPVSVEDRAVPGHWEGDLFFGSGNSQIATLVERQTRYVMLVKVGGKDTQTVVNALVRHARKLPQELYKSLTWDRGKELAGHKRFTLATDIQVYFCDPQSPWQRGSNENTNGLLRQYLPKGLDISGYSQASLDAIARKLNERPRKTLGFRTPAEMFDECVASIG</sequence>
<evidence type="ECO:0000259" key="6">
    <source>
        <dbReference type="PROSITE" id="PS50994"/>
    </source>
</evidence>
<dbReference type="GO" id="GO:0003677">
    <property type="term" value="F:DNA binding"/>
    <property type="evidence" value="ECO:0007669"/>
    <property type="project" value="UniProtKB-KW"/>
</dbReference>
<dbReference type="GO" id="GO:0004803">
    <property type="term" value="F:transposase activity"/>
    <property type="evidence" value="ECO:0007669"/>
    <property type="project" value="InterPro"/>
</dbReference>
<dbReference type="InterPro" id="IPR036397">
    <property type="entry name" value="RNaseH_sf"/>
</dbReference>
<keyword evidence="5" id="KW-0233">DNA recombination</keyword>
<comment type="similarity">
    <text evidence="2">Belongs to the transposase IS30 family.</text>
</comment>
<dbReference type="InterPro" id="IPR051917">
    <property type="entry name" value="Transposase-Integrase"/>
</dbReference>
<accession>A0A4Z0BCQ7</accession>
<dbReference type="Gene3D" id="3.30.420.10">
    <property type="entry name" value="Ribonuclease H-like superfamily/Ribonuclease H"/>
    <property type="match status" value="1"/>
</dbReference>
<dbReference type="GO" id="GO:0006313">
    <property type="term" value="P:DNA transposition"/>
    <property type="evidence" value="ECO:0007669"/>
    <property type="project" value="InterPro"/>
</dbReference>
<comment type="function">
    <text evidence="1">Required for the transposition of the insertion element.</text>
</comment>
<dbReference type="RefSeq" id="WP_135251800.1">
    <property type="nucleotide sequence ID" value="NZ_SMLK01000022.1"/>
</dbReference>
<dbReference type="InterPro" id="IPR053392">
    <property type="entry name" value="Transposase_IS30-like"/>
</dbReference>
<evidence type="ECO:0000313" key="7">
    <source>
        <dbReference type="EMBL" id="TFY96139.1"/>
    </source>
</evidence>
<dbReference type="GO" id="GO:0015074">
    <property type="term" value="P:DNA integration"/>
    <property type="evidence" value="ECO:0007669"/>
    <property type="project" value="InterPro"/>
</dbReference>
<keyword evidence="4" id="KW-0238">DNA-binding</keyword>
<dbReference type="InterPro" id="IPR001598">
    <property type="entry name" value="Transposase_IS30_CS"/>
</dbReference>
<dbReference type="EMBL" id="SMLK01000022">
    <property type="protein sequence ID" value="TFY96139.1"/>
    <property type="molecule type" value="Genomic_DNA"/>
</dbReference>
<evidence type="ECO:0000256" key="4">
    <source>
        <dbReference type="ARBA" id="ARBA00023125"/>
    </source>
</evidence>
<dbReference type="Proteomes" id="UP000297839">
    <property type="component" value="Unassembled WGS sequence"/>
</dbReference>
<keyword evidence="3" id="KW-0815">Transposition</keyword>
<dbReference type="PANTHER" id="PTHR10948">
    <property type="entry name" value="TRANSPOSASE"/>
    <property type="match status" value="1"/>
</dbReference>
<evidence type="ECO:0000313" key="8">
    <source>
        <dbReference type="Proteomes" id="UP000297839"/>
    </source>
</evidence>
<dbReference type="NCBIfam" id="NF033563">
    <property type="entry name" value="transpos_IS30"/>
    <property type="match status" value="1"/>
</dbReference>
<reference evidence="7 8" key="1">
    <citation type="submission" date="2019-03" db="EMBL/GenBank/DDBJ databases">
        <title>Ramlibacter sp. 18x22-1, whole genome shotgun sequence.</title>
        <authorList>
            <person name="Zhang X."/>
            <person name="Feng G."/>
            <person name="Zhu H."/>
        </authorList>
    </citation>
    <scope>NUCLEOTIDE SEQUENCE [LARGE SCALE GENOMIC DNA]</scope>
    <source>
        <strain evidence="7 8">18x22-1</strain>
    </source>
</reference>
<dbReference type="InterPro" id="IPR012337">
    <property type="entry name" value="RNaseH-like_sf"/>
</dbReference>
<evidence type="ECO:0000256" key="5">
    <source>
        <dbReference type="ARBA" id="ARBA00023172"/>
    </source>
</evidence>
<evidence type="ECO:0000256" key="2">
    <source>
        <dbReference type="ARBA" id="ARBA00006363"/>
    </source>
</evidence>
<dbReference type="SUPFAM" id="SSF53098">
    <property type="entry name" value="Ribonuclease H-like"/>
    <property type="match status" value="1"/>
</dbReference>
<dbReference type="Pfam" id="PF13936">
    <property type="entry name" value="HTH_38"/>
    <property type="match status" value="1"/>
</dbReference>
<dbReference type="PANTHER" id="PTHR10948:SF23">
    <property type="entry name" value="TRANSPOSASE INSI FOR INSERTION SEQUENCE ELEMENT IS30A-RELATED"/>
    <property type="match status" value="1"/>
</dbReference>
<evidence type="ECO:0000256" key="1">
    <source>
        <dbReference type="ARBA" id="ARBA00002190"/>
    </source>
</evidence>
<proteinExistence type="inferred from homology"/>
<dbReference type="PROSITE" id="PS50994">
    <property type="entry name" value="INTEGRASE"/>
    <property type="match status" value="1"/>
</dbReference>
<gene>
    <name evidence="7" type="ORF">EZ216_21205</name>
</gene>
<feature type="domain" description="Integrase catalytic" evidence="6">
    <location>
        <begin position="222"/>
        <end position="383"/>
    </location>
</feature>
<keyword evidence="8" id="KW-1185">Reference proteome</keyword>
<name>A0A4Z0BCQ7_9BURK</name>
<evidence type="ECO:0000256" key="3">
    <source>
        <dbReference type="ARBA" id="ARBA00022578"/>
    </source>
</evidence>
<dbReference type="Pfam" id="PF00665">
    <property type="entry name" value="rve"/>
    <property type="match status" value="1"/>
</dbReference>
<dbReference type="PROSITE" id="PS01043">
    <property type="entry name" value="TRANSPOSASE_IS30"/>
    <property type="match status" value="1"/>
</dbReference>